<dbReference type="InParanoid" id="A0A0V0Q8C2"/>
<protein>
    <submittedName>
        <fullName evidence="1">Uncharacterized protein</fullName>
    </submittedName>
</protein>
<comment type="caution">
    <text evidence="1">The sequence shown here is derived from an EMBL/GenBank/DDBJ whole genome shotgun (WGS) entry which is preliminary data.</text>
</comment>
<gene>
    <name evidence="1" type="ORF">PPERSA_12547</name>
</gene>
<evidence type="ECO:0000313" key="1">
    <source>
        <dbReference type="EMBL" id="KRW98438.1"/>
    </source>
</evidence>
<organism evidence="1 2">
    <name type="scientific">Pseudocohnilembus persalinus</name>
    <name type="common">Ciliate</name>
    <dbReference type="NCBI Taxonomy" id="266149"/>
    <lineage>
        <taxon>Eukaryota</taxon>
        <taxon>Sar</taxon>
        <taxon>Alveolata</taxon>
        <taxon>Ciliophora</taxon>
        <taxon>Intramacronucleata</taxon>
        <taxon>Oligohymenophorea</taxon>
        <taxon>Scuticociliatia</taxon>
        <taxon>Philasterida</taxon>
        <taxon>Pseudocohnilembidae</taxon>
        <taxon>Pseudocohnilembus</taxon>
    </lineage>
</organism>
<evidence type="ECO:0000313" key="2">
    <source>
        <dbReference type="Proteomes" id="UP000054937"/>
    </source>
</evidence>
<sequence length="376" mass="44747">MSFSLFNGVQKKTNKYASNQQLQDSDKQNYEFNFDLNFSDLFHQNELNQNMKQNQGIYNNDILQHNISNKNQQQKLEQIQKNEITQFRLNQINETQKNIEDIGKQQIFLNDYNQDENVLEKKYNKEELFENLNKFSQKKSQNIDFLNFENPEINQNSQNITIKNDKQFNLSLKNSEIFDDIFFTNETSLQSTDNSQKQSQIFNLTQQKQQSTENFLYDDIYNNTNNSQDQFSTKELALNFSPLNINSIKTPQKNIQLNKEEVQFSTQFSFSNHLSLTSPKQKRLIQEKQENSETCIKKLQQSDSPALFQFQNLKSNNNNFKLFEQQKLQNTNKNSTYNMFQIYPDKKKKKISSFFNQIMKKPYNPQNSIFNLNEYN</sequence>
<reference evidence="1 2" key="1">
    <citation type="journal article" date="2015" name="Sci. Rep.">
        <title>Genome of the facultative scuticociliatosis pathogen Pseudocohnilembus persalinus provides insight into its virulence through horizontal gene transfer.</title>
        <authorList>
            <person name="Xiong J."/>
            <person name="Wang G."/>
            <person name="Cheng J."/>
            <person name="Tian M."/>
            <person name="Pan X."/>
            <person name="Warren A."/>
            <person name="Jiang C."/>
            <person name="Yuan D."/>
            <person name="Miao W."/>
        </authorList>
    </citation>
    <scope>NUCLEOTIDE SEQUENCE [LARGE SCALE GENOMIC DNA]</scope>
    <source>
        <strain evidence="1">36N120E</strain>
    </source>
</reference>
<dbReference type="Proteomes" id="UP000054937">
    <property type="component" value="Unassembled WGS sequence"/>
</dbReference>
<name>A0A0V0Q8C2_PSEPJ</name>
<accession>A0A0V0Q8C2</accession>
<keyword evidence="2" id="KW-1185">Reference proteome</keyword>
<proteinExistence type="predicted"/>
<dbReference type="AlphaFoldDB" id="A0A0V0Q8C2"/>
<dbReference type="EMBL" id="LDAU01000245">
    <property type="protein sequence ID" value="KRW98438.1"/>
    <property type="molecule type" value="Genomic_DNA"/>
</dbReference>